<gene>
    <name evidence="3" type="ORF">H9966_01475</name>
</gene>
<dbReference type="InterPro" id="IPR025381">
    <property type="entry name" value="DUF4296"/>
</dbReference>
<organism evidence="3 4">
    <name type="scientific">Candidatus Prevotella avicola</name>
    <dbReference type="NCBI Taxonomy" id="2838738"/>
    <lineage>
        <taxon>Bacteria</taxon>
        <taxon>Pseudomonadati</taxon>
        <taxon>Bacteroidota</taxon>
        <taxon>Bacteroidia</taxon>
        <taxon>Bacteroidales</taxon>
        <taxon>Prevotellaceae</taxon>
        <taxon>Prevotella</taxon>
    </lineage>
</organism>
<evidence type="ECO:0000313" key="3">
    <source>
        <dbReference type="EMBL" id="HIZ68551.1"/>
    </source>
</evidence>
<proteinExistence type="predicted"/>
<sequence>MEEILYDYHLTQAAAETERISSSDMYAYRLAVLRKHGVTQAQFDSSMVYYTRHTELLQKVYENLYDRLNKEAVSLGATVTELEKFGEQSAKGDTANIWNGARAMVLPAIDPFNYYSFSMAADTSFHKGDRFLLEFDTKFLMQDGMRNGVALLAIQFANDSVTSQMVRPQNSQHYSLMVEDRDSLGIKKVSGYMIFNNPGDPSGSKTTLKLMIIQNIRLIKMHVRDRQPVRRTSFNKVRPIGMDSLGKPAGNVSSPSPVRPSQPLPVENGPLRGPVKKNAVPPVTKGVKAPAPKRIISAGPIKQVNTDR</sequence>
<feature type="domain" description="DUF4296" evidence="2">
    <location>
        <begin position="1"/>
        <end position="72"/>
    </location>
</feature>
<feature type="region of interest" description="Disordered" evidence="1">
    <location>
        <begin position="239"/>
        <end position="308"/>
    </location>
</feature>
<evidence type="ECO:0000259" key="2">
    <source>
        <dbReference type="Pfam" id="PF14129"/>
    </source>
</evidence>
<dbReference type="Pfam" id="PF14129">
    <property type="entry name" value="DUF4296"/>
    <property type="match status" value="1"/>
</dbReference>
<protein>
    <submittedName>
        <fullName evidence="3">DUF4296 domain-containing protein</fullName>
    </submittedName>
</protein>
<evidence type="ECO:0000313" key="4">
    <source>
        <dbReference type="Proteomes" id="UP000824055"/>
    </source>
</evidence>
<dbReference type="AlphaFoldDB" id="A0A9D2FXK1"/>
<dbReference type="Proteomes" id="UP000824055">
    <property type="component" value="Unassembled WGS sequence"/>
</dbReference>
<name>A0A9D2FXK1_9BACT</name>
<evidence type="ECO:0000256" key="1">
    <source>
        <dbReference type="SAM" id="MobiDB-lite"/>
    </source>
</evidence>
<accession>A0A9D2FXK1</accession>
<comment type="caution">
    <text evidence="3">The sequence shown here is derived from an EMBL/GenBank/DDBJ whole genome shotgun (WGS) entry which is preliminary data.</text>
</comment>
<reference evidence="3" key="2">
    <citation type="submission" date="2021-04" db="EMBL/GenBank/DDBJ databases">
        <authorList>
            <person name="Gilroy R."/>
        </authorList>
    </citation>
    <scope>NUCLEOTIDE SEQUENCE</scope>
    <source>
        <strain evidence="3">ChiHecec3B27-8219</strain>
    </source>
</reference>
<reference evidence="3" key="1">
    <citation type="journal article" date="2021" name="PeerJ">
        <title>Extensive microbial diversity within the chicken gut microbiome revealed by metagenomics and culture.</title>
        <authorList>
            <person name="Gilroy R."/>
            <person name="Ravi A."/>
            <person name="Getino M."/>
            <person name="Pursley I."/>
            <person name="Horton D.L."/>
            <person name="Alikhan N.F."/>
            <person name="Baker D."/>
            <person name="Gharbi K."/>
            <person name="Hall N."/>
            <person name="Watson M."/>
            <person name="Adriaenssens E.M."/>
            <person name="Foster-Nyarko E."/>
            <person name="Jarju S."/>
            <person name="Secka A."/>
            <person name="Antonio M."/>
            <person name="Oren A."/>
            <person name="Chaudhuri R.R."/>
            <person name="La Ragione R."/>
            <person name="Hildebrand F."/>
            <person name="Pallen M.J."/>
        </authorList>
    </citation>
    <scope>NUCLEOTIDE SEQUENCE</scope>
    <source>
        <strain evidence="3">ChiHecec3B27-8219</strain>
    </source>
</reference>
<dbReference type="EMBL" id="DXBE01000016">
    <property type="protein sequence ID" value="HIZ68551.1"/>
    <property type="molecule type" value="Genomic_DNA"/>
</dbReference>